<sequence length="66" mass="7519">MQILEKCTHCEKESVNLSLTNLLTFPWVRDAVRDGKVSLHGAHYDFLEGSLEQWTVHLKVSSMTTS</sequence>
<dbReference type="EMBL" id="CM055099">
    <property type="protein sequence ID" value="KAJ7545561.1"/>
    <property type="molecule type" value="Genomic_DNA"/>
</dbReference>
<keyword evidence="2" id="KW-1185">Reference proteome</keyword>
<accession>A0ACC2CU45</accession>
<evidence type="ECO:0000313" key="1">
    <source>
        <dbReference type="EMBL" id="KAJ7545561.1"/>
    </source>
</evidence>
<evidence type="ECO:0000313" key="2">
    <source>
        <dbReference type="Proteomes" id="UP001162992"/>
    </source>
</evidence>
<dbReference type="Proteomes" id="UP001162992">
    <property type="component" value="Chromosome 8"/>
</dbReference>
<organism evidence="1 2">
    <name type="scientific">Diphasiastrum complanatum</name>
    <name type="common">Issler's clubmoss</name>
    <name type="synonym">Lycopodium complanatum</name>
    <dbReference type="NCBI Taxonomy" id="34168"/>
    <lineage>
        <taxon>Eukaryota</taxon>
        <taxon>Viridiplantae</taxon>
        <taxon>Streptophyta</taxon>
        <taxon>Embryophyta</taxon>
        <taxon>Tracheophyta</taxon>
        <taxon>Lycopodiopsida</taxon>
        <taxon>Lycopodiales</taxon>
        <taxon>Lycopodiaceae</taxon>
        <taxon>Lycopodioideae</taxon>
        <taxon>Diphasiastrum</taxon>
    </lineage>
</organism>
<proteinExistence type="predicted"/>
<gene>
    <name evidence="1" type="ORF">O6H91_08G000800</name>
</gene>
<protein>
    <submittedName>
        <fullName evidence="1">Uncharacterized protein</fullName>
    </submittedName>
</protein>
<reference evidence="2" key="1">
    <citation type="journal article" date="2024" name="Proc. Natl. Acad. Sci. U.S.A.">
        <title>Extraordinary preservation of gene collinearity over three hundred million years revealed in homosporous lycophytes.</title>
        <authorList>
            <person name="Li C."/>
            <person name="Wickell D."/>
            <person name="Kuo L.Y."/>
            <person name="Chen X."/>
            <person name="Nie B."/>
            <person name="Liao X."/>
            <person name="Peng D."/>
            <person name="Ji J."/>
            <person name="Jenkins J."/>
            <person name="Williams M."/>
            <person name="Shu S."/>
            <person name="Plott C."/>
            <person name="Barry K."/>
            <person name="Rajasekar S."/>
            <person name="Grimwood J."/>
            <person name="Han X."/>
            <person name="Sun S."/>
            <person name="Hou Z."/>
            <person name="He W."/>
            <person name="Dai G."/>
            <person name="Sun C."/>
            <person name="Schmutz J."/>
            <person name="Leebens-Mack J.H."/>
            <person name="Li F.W."/>
            <person name="Wang L."/>
        </authorList>
    </citation>
    <scope>NUCLEOTIDE SEQUENCE [LARGE SCALE GENOMIC DNA]</scope>
    <source>
        <strain evidence="2">cv. PW_Plant_1</strain>
    </source>
</reference>
<name>A0ACC2CU45_DIPCM</name>
<comment type="caution">
    <text evidence="1">The sequence shown here is derived from an EMBL/GenBank/DDBJ whole genome shotgun (WGS) entry which is preliminary data.</text>
</comment>